<accession>A0A9P8XT01</accession>
<protein>
    <submittedName>
        <fullName evidence="1">Uncharacterized protein</fullName>
    </submittedName>
</protein>
<dbReference type="RefSeq" id="XP_046005825.1">
    <property type="nucleotide sequence ID" value="XM_046157389.1"/>
</dbReference>
<reference evidence="1" key="1">
    <citation type="journal article" date="2021" name="Nat. Commun.">
        <title>Genetic determinants of endophytism in the Arabidopsis root mycobiome.</title>
        <authorList>
            <person name="Mesny F."/>
            <person name="Miyauchi S."/>
            <person name="Thiergart T."/>
            <person name="Pickel B."/>
            <person name="Atanasova L."/>
            <person name="Karlsson M."/>
            <person name="Huettel B."/>
            <person name="Barry K.W."/>
            <person name="Haridas S."/>
            <person name="Chen C."/>
            <person name="Bauer D."/>
            <person name="Andreopoulos W."/>
            <person name="Pangilinan J."/>
            <person name="LaButti K."/>
            <person name="Riley R."/>
            <person name="Lipzen A."/>
            <person name="Clum A."/>
            <person name="Drula E."/>
            <person name="Henrissat B."/>
            <person name="Kohler A."/>
            <person name="Grigoriev I.V."/>
            <person name="Martin F.M."/>
            <person name="Hacquard S."/>
        </authorList>
    </citation>
    <scope>NUCLEOTIDE SEQUENCE</scope>
    <source>
        <strain evidence="1">MPI-CAGE-CH-0230</strain>
    </source>
</reference>
<dbReference type="AlphaFoldDB" id="A0A9P8XT01"/>
<keyword evidence="2" id="KW-1185">Reference proteome</keyword>
<dbReference type="Proteomes" id="UP000756346">
    <property type="component" value="Unassembled WGS sequence"/>
</dbReference>
<proteinExistence type="predicted"/>
<dbReference type="EMBL" id="JAGTJQ010000012">
    <property type="protein sequence ID" value="KAH7016201.1"/>
    <property type="molecule type" value="Genomic_DNA"/>
</dbReference>
<evidence type="ECO:0000313" key="2">
    <source>
        <dbReference type="Proteomes" id="UP000756346"/>
    </source>
</evidence>
<organism evidence="1 2">
    <name type="scientific">Microdochium trichocladiopsis</name>
    <dbReference type="NCBI Taxonomy" id="1682393"/>
    <lineage>
        <taxon>Eukaryota</taxon>
        <taxon>Fungi</taxon>
        <taxon>Dikarya</taxon>
        <taxon>Ascomycota</taxon>
        <taxon>Pezizomycotina</taxon>
        <taxon>Sordariomycetes</taxon>
        <taxon>Xylariomycetidae</taxon>
        <taxon>Xylariales</taxon>
        <taxon>Microdochiaceae</taxon>
        <taxon>Microdochium</taxon>
    </lineage>
</organism>
<name>A0A9P8XT01_9PEZI</name>
<evidence type="ECO:0000313" key="1">
    <source>
        <dbReference type="EMBL" id="KAH7016201.1"/>
    </source>
</evidence>
<dbReference type="GeneID" id="70186935"/>
<gene>
    <name evidence="1" type="ORF">B0I36DRAFT_355040</name>
</gene>
<sequence length="160" mass="17823">MTDWKEWVQTAQVDVCVGAIDEPAGVRRSDLEHSTWSFLTSSSRCTKTWLSLICNSAKKAIMLVAIAKIVSPKGSPCAFRDAAVRPATGFTARTTFMTSVVHRASCVRRDPGRLLEHACTKIVFMLSVGFRDLQFLEARAKHMYSLVLFDYNFASRAPCV</sequence>
<comment type="caution">
    <text evidence="1">The sequence shown here is derived from an EMBL/GenBank/DDBJ whole genome shotgun (WGS) entry which is preliminary data.</text>
</comment>